<proteinExistence type="inferred from homology"/>
<dbReference type="PANTHER" id="PTHR43401">
    <property type="entry name" value="L-THREONINE 3-DEHYDROGENASE"/>
    <property type="match status" value="1"/>
</dbReference>
<dbReference type="Proteomes" id="UP001143463">
    <property type="component" value="Unassembled WGS sequence"/>
</dbReference>
<dbReference type="InterPro" id="IPR020843">
    <property type="entry name" value="ER"/>
</dbReference>
<keyword evidence="8" id="KW-1185">Reference proteome</keyword>
<dbReference type="PANTHER" id="PTHR43401:SF4">
    <property type="entry name" value="D-ARABINOSE 1-DEHYDROGENASE (NADP(+))"/>
    <property type="match status" value="1"/>
</dbReference>
<evidence type="ECO:0000259" key="6">
    <source>
        <dbReference type="SMART" id="SM00829"/>
    </source>
</evidence>
<reference evidence="7" key="1">
    <citation type="journal article" date="2014" name="Int. J. Syst. Evol. Microbiol.">
        <title>Complete genome sequence of Corynebacterium casei LMG S-19264T (=DSM 44701T), isolated from a smear-ripened cheese.</title>
        <authorList>
            <consortium name="US DOE Joint Genome Institute (JGI-PGF)"/>
            <person name="Walter F."/>
            <person name="Albersmeier A."/>
            <person name="Kalinowski J."/>
            <person name="Ruckert C."/>
        </authorList>
    </citation>
    <scope>NUCLEOTIDE SEQUENCE</scope>
    <source>
        <strain evidence="7">VKM Ac-1069</strain>
    </source>
</reference>
<dbReference type="SMART" id="SM00829">
    <property type="entry name" value="PKS_ER"/>
    <property type="match status" value="1"/>
</dbReference>
<dbReference type="Gene3D" id="3.40.50.720">
    <property type="entry name" value="NAD(P)-binding Rossmann-like Domain"/>
    <property type="match status" value="1"/>
</dbReference>
<dbReference type="InterPro" id="IPR002328">
    <property type="entry name" value="ADH_Zn_CS"/>
</dbReference>
<dbReference type="InterPro" id="IPR011032">
    <property type="entry name" value="GroES-like_sf"/>
</dbReference>
<evidence type="ECO:0000313" key="8">
    <source>
        <dbReference type="Proteomes" id="UP001143463"/>
    </source>
</evidence>
<dbReference type="AlphaFoldDB" id="A0A9W6NVG8"/>
<reference evidence="7" key="2">
    <citation type="submission" date="2023-01" db="EMBL/GenBank/DDBJ databases">
        <authorList>
            <person name="Sun Q."/>
            <person name="Evtushenko L."/>
        </authorList>
    </citation>
    <scope>NUCLEOTIDE SEQUENCE</scope>
    <source>
        <strain evidence="7">VKM Ac-1069</strain>
    </source>
</reference>
<organism evidence="7 8">
    <name type="scientific">Pseudonocardia halophobica</name>
    <dbReference type="NCBI Taxonomy" id="29401"/>
    <lineage>
        <taxon>Bacteria</taxon>
        <taxon>Bacillati</taxon>
        <taxon>Actinomycetota</taxon>
        <taxon>Actinomycetes</taxon>
        <taxon>Pseudonocardiales</taxon>
        <taxon>Pseudonocardiaceae</taxon>
        <taxon>Pseudonocardia</taxon>
    </lineage>
</organism>
<protein>
    <submittedName>
        <fullName evidence="7">Zinc-dependent alcohol dehydrogenase</fullName>
    </submittedName>
</protein>
<dbReference type="PROSITE" id="PS00059">
    <property type="entry name" value="ADH_ZINC"/>
    <property type="match status" value="1"/>
</dbReference>
<accession>A0A9W6NVG8</accession>
<dbReference type="InterPro" id="IPR013149">
    <property type="entry name" value="ADH-like_C"/>
</dbReference>
<sequence length="307" mass="31565">MRAWRLDLGGFELVEVPRPRVPAEGVLVEVAAAGLCHTDVMHLDLGPAHLPVSPMTLGHETAGRIVEVGAAVTGWAVGDRVAVLASEHGPGSARDGGYADAVVAYPHELVEVPDEVDDATAAVATDAGVTAYRAVLVQGRVQAGMTVGIIGLGGLGMIGARLAHLAGATVYGADVKESLFSLAGAQGVKASAPSLAVFEDVSFDVVVDFAGVDTTGGAFRAVRPGGRVVQVGIGRPSATIDLFDVLVKQLEYVGSNTGSVEELAAFLRLVARGEITPEIERIPVGEIGAGLERLRRGEVTGRLVAMP</sequence>
<dbReference type="InterPro" id="IPR013154">
    <property type="entry name" value="ADH-like_N"/>
</dbReference>
<keyword evidence="3 5" id="KW-0862">Zinc</keyword>
<feature type="domain" description="Enoyl reductase (ER)" evidence="6">
    <location>
        <begin position="6"/>
        <end position="305"/>
    </location>
</feature>
<keyword evidence="2 5" id="KW-0479">Metal-binding</keyword>
<name>A0A9W6NVG8_9PSEU</name>
<dbReference type="SUPFAM" id="SSF50129">
    <property type="entry name" value="GroES-like"/>
    <property type="match status" value="1"/>
</dbReference>
<dbReference type="SUPFAM" id="SSF51735">
    <property type="entry name" value="NAD(P)-binding Rossmann-fold domains"/>
    <property type="match status" value="1"/>
</dbReference>
<comment type="similarity">
    <text evidence="5">Belongs to the zinc-containing alcohol dehydrogenase family.</text>
</comment>
<evidence type="ECO:0000256" key="1">
    <source>
        <dbReference type="ARBA" id="ARBA00001947"/>
    </source>
</evidence>
<dbReference type="GO" id="GO:0008270">
    <property type="term" value="F:zinc ion binding"/>
    <property type="evidence" value="ECO:0007669"/>
    <property type="project" value="InterPro"/>
</dbReference>
<dbReference type="Gene3D" id="3.90.180.10">
    <property type="entry name" value="Medium-chain alcohol dehydrogenases, catalytic domain"/>
    <property type="match status" value="2"/>
</dbReference>
<dbReference type="InterPro" id="IPR050129">
    <property type="entry name" value="Zn_alcohol_dh"/>
</dbReference>
<evidence type="ECO:0000256" key="3">
    <source>
        <dbReference type="ARBA" id="ARBA00022833"/>
    </source>
</evidence>
<keyword evidence="4" id="KW-0560">Oxidoreductase</keyword>
<dbReference type="GO" id="GO:0016491">
    <property type="term" value="F:oxidoreductase activity"/>
    <property type="evidence" value="ECO:0007669"/>
    <property type="project" value="UniProtKB-KW"/>
</dbReference>
<evidence type="ECO:0000256" key="5">
    <source>
        <dbReference type="RuleBase" id="RU361277"/>
    </source>
</evidence>
<dbReference type="EMBL" id="BSFQ01000005">
    <property type="protein sequence ID" value="GLL10526.1"/>
    <property type="molecule type" value="Genomic_DNA"/>
</dbReference>
<comment type="caution">
    <text evidence="7">The sequence shown here is derived from an EMBL/GenBank/DDBJ whole genome shotgun (WGS) entry which is preliminary data.</text>
</comment>
<evidence type="ECO:0000256" key="2">
    <source>
        <dbReference type="ARBA" id="ARBA00022723"/>
    </source>
</evidence>
<gene>
    <name evidence="7" type="ORF">GCM10017577_16660</name>
</gene>
<dbReference type="Pfam" id="PF08240">
    <property type="entry name" value="ADH_N"/>
    <property type="match status" value="1"/>
</dbReference>
<evidence type="ECO:0000313" key="7">
    <source>
        <dbReference type="EMBL" id="GLL10526.1"/>
    </source>
</evidence>
<evidence type="ECO:0000256" key="4">
    <source>
        <dbReference type="ARBA" id="ARBA00023002"/>
    </source>
</evidence>
<dbReference type="Pfam" id="PF00107">
    <property type="entry name" value="ADH_zinc_N"/>
    <property type="match status" value="1"/>
</dbReference>
<comment type="cofactor">
    <cofactor evidence="1 5">
        <name>Zn(2+)</name>
        <dbReference type="ChEBI" id="CHEBI:29105"/>
    </cofactor>
</comment>
<dbReference type="InterPro" id="IPR036291">
    <property type="entry name" value="NAD(P)-bd_dom_sf"/>
</dbReference>
<dbReference type="RefSeq" id="WP_037040944.1">
    <property type="nucleotide sequence ID" value="NZ_BAAAUZ010000002.1"/>
</dbReference>